<keyword evidence="2" id="KW-1185">Reference proteome</keyword>
<dbReference type="OrthoDB" id="6505720at2"/>
<protein>
    <submittedName>
        <fullName evidence="1">Uncharacterized protein</fullName>
    </submittedName>
</protein>
<reference evidence="1 2" key="1">
    <citation type="journal article" date="2019" name="Environ. Microbiol.">
        <title>Species interactions and distinct microbial communities in high Arctic permafrost affected cryosols are associated with the CH4 and CO2 gas fluxes.</title>
        <authorList>
            <person name="Altshuler I."/>
            <person name="Hamel J."/>
            <person name="Turney S."/>
            <person name="Magnuson E."/>
            <person name="Levesque R."/>
            <person name="Greer C."/>
            <person name="Whyte L.G."/>
        </authorList>
    </citation>
    <scope>NUCLEOTIDE SEQUENCE [LARGE SCALE GENOMIC DNA]</scope>
    <source>
        <strain evidence="1 2">E4</strain>
    </source>
</reference>
<dbReference type="RefSeq" id="WP_140473197.1">
    <property type="nucleotide sequence ID" value="NZ_RCZD01000006.1"/>
</dbReference>
<proteinExistence type="predicted"/>
<dbReference type="Proteomes" id="UP000317663">
    <property type="component" value="Unassembled WGS sequence"/>
</dbReference>
<evidence type="ECO:0000313" key="2">
    <source>
        <dbReference type="Proteomes" id="UP000317663"/>
    </source>
</evidence>
<dbReference type="AlphaFoldDB" id="A0A502GIX7"/>
<organism evidence="1 2">
    <name type="scientific">Ewingella americana</name>
    <dbReference type="NCBI Taxonomy" id="41202"/>
    <lineage>
        <taxon>Bacteria</taxon>
        <taxon>Pseudomonadati</taxon>
        <taxon>Pseudomonadota</taxon>
        <taxon>Gammaproteobacteria</taxon>
        <taxon>Enterobacterales</taxon>
        <taxon>Yersiniaceae</taxon>
        <taxon>Ewingella</taxon>
    </lineage>
</organism>
<comment type="caution">
    <text evidence="1">The sequence shown here is derived from an EMBL/GenBank/DDBJ whole genome shotgun (WGS) entry which is preliminary data.</text>
</comment>
<accession>A0A502GIX7</accession>
<name>A0A502GIX7_9GAMM</name>
<evidence type="ECO:0000313" key="1">
    <source>
        <dbReference type="EMBL" id="TPG61518.1"/>
    </source>
</evidence>
<sequence>METQTPKWIAEARKMISGCDSRVKHYWNNVDEEDRRYLCFLAGLKQRHIECAWDELTEAEKVSLWGAVLKVRRLQKSTNYFTPEDFKGAGACRVARREVEQDTNNSMH</sequence>
<gene>
    <name evidence="1" type="ORF">EAH77_12820</name>
</gene>
<dbReference type="EMBL" id="RCZD01000006">
    <property type="protein sequence ID" value="TPG61518.1"/>
    <property type="molecule type" value="Genomic_DNA"/>
</dbReference>